<feature type="domain" description="BRCT" evidence="5">
    <location>
        <begin position="1087"/>
        <end position="1176"/>
    </location>
</feature>
<dbReference type="PANTHER" id="PTHR23196">
    <property type="entry name" value="PAX TRANSCRIPTION ACTIVATION DOMAIN INTERACTING PROTEIN"/>
    <property type="match status" value="1"/>
</dbReference>
<feature type="compositionally biased region" description="Polar residues" evidence="4">
    <location>
        <begin position="1024"/>
        <end position="1034"/>
    </location>
</feature>
<dbReference type="InterPro" id="IPR001357">
    <property type="entry name" value="BRCT_dom"/>
</dbReference>
<evidence type="ECO:0000256" key="3">
    <source>
        <dbReference type="ARBA" id="ARBA00023242"/>
    </source>
</evidence>
<feature type="region of interest" description="Disordered" evidence="4">
    <location>
        <begin position="1007"/>
        <end position="1034"/>
    </location>
</feature>
<feature type="compositionally biased region" description="Basic and acidic residues" evidence="4">
    <location>
        <begin position="1008"/>
        <end position="1022"/>
    </location>
</feature>
<dbReference type="InterPro" id="IPR036420">
    <property type="entry name" value="BRCT_dom_sf"/>
</dbReference>
<protein>
    <submittedName>
        <fullName evidence="7 8">Mediator of DNA damage checkpoint protein 1 isoform X1</fullName>
    </submittedName>
</protein>
<evidence type="ECO:0000313" key="6">
    <source>
        <dbReference type="Proteomes" id="UP000504607"/>
    </source>
</evidence>
<feature type="compositionally biased region" description="Acidic residues" evidence="4">
    <location>
        <begin position="27"/>
        <end position="39"/>
    </location>
</feature>
<gene>
    <name evidence="7 8" type="primary">LOC105039817</name>
</gene>
<feature type="compositionally biased region" description="Basic residues" evidence="4">
    <location>
        <begin position="638"/>
        <end position="651"/>
    </location>
</feature>
<evidence type="ECO:0000259" key="5">
    <source>
        <dbReference type="PROSITE" id="PS50172"/>
    </source>
</evidence>
<feature type="region of interest" description="Disordered" evidence="4">
    <location>
        <begin position="115"/>
        <end position="227"/>
    </location>
</feature>
<keyword evidence="6" id="KW-1185">Reference proteome</keyword>
<dbReference type="Proteomes" id="UP000504607">
    <property type="component" value="Chromosome 2"/>
</dbReference>
<dbReference type="GO" id="GO:0005634">
    <property type="term" value="C:nucleus"/>
    <property type="evidence" value="ECO:0007669"/>
    <property type="project" value="UniProtKB-SubCell"/>
</dbReference>
<feature type="region of interest" description="Disordered" evidence="4">
    <location>
        <begin position="601"/>
        <end position="684"/>
    </location>
</feature>
<evidence type="ECO:0000313" key="7">
    <source>
        <dbReference type="RefSeq" id="XP_010914402.1"/>
    </source>
</evidence>
<feature type="compositionally biased region" description="Polar residues" evidence="4">
    <location>
        <begin position="864"/>
        <end position="877"/>
    </location>
</feature>
<evidence type="ECO:0000256" key="4">
    <source>
        <dbReference type="SAM" id="MobiDB-lite"/>
    </source>
</evidence>
<accession>A0A6I9QSS0</accession>
<dbReference type="CDD" id="cd18432">
    <property type="entry name" value="BRCT_PAXIP1_rpt6_like"/>
    <property type="match status" value="1"/>
</dbReference>
<reference evidence="7 8" key="1">
    <citation type="submission" date="2025-04" db="UniProtKB">
        <authorList>
            <consortium name="RefSeq"/>
        </authorList>
    </citation>
    <scope>IDENTIFICATION</scope>
</reference>
<dbReference type="RefSeq" id="XP_010914402.1">
    <property type="nucleotide sequence ID" value="XM_010916100.3"/>
</dbReference>
<dbReference type="CDD" id="cd17744">
    <property type="entry name" value="BRCT_MDC1_rpt1"/>
    <property type="match status" value="1"/>
</dbReference>
<feature type="region of interest" description="Disordered" evidence="4">
    <location>
        <begin position="854"/>
        <end position="877"/>
    </location>
</feature>
<dbReference type="Pfam" id="PF16770">
    <property type="entry name" value="RTT107_BRCT_5"/>
    <property type="match status" value="1"/>
</dbReference>
<organism evidence="6 7">
    <name type="scientific">Elaeis guineensis var. tenera</name>
    <name type="common">Oil palm</name>
    <dbReference type="NCBI Taxonomy" id="51953"/>
    <lineage>
        <taxon>Eukaryota</taxon>
        <taxon>Viridiplantae</taxon>
        <taxon>Streptophyta</taxon>
        <taxon>Embryophyta</taxon>
        <taxon>Tracheophyta</taxon>
        <taxon>Spermatophyta</taxon>
        <taxon>Magnoliopsida</taxon>
        <taxon>Liliopsida</taxon>
        <taxon>Arecaceae</taxon>
        <taxon>Arecoideae</taxon>
        <taxon>Cocoseae</taxon>
        <taxon>Elaeidinae</taxon>
        <taxon>Elaeis</taxon>
    </lineage>
</organism>
<feature type="compositionally biased region" description="Basic and acidic residues" evidence="4">
    <location>
        <begin position="1"/>
        <end position="10"/>
    </location>
</feature>
<comment type="subcellular location">
    <subcellularLocation>
        <location evidence="1">Nucleus</location>
    </subcellularLocation>
</comment>
<evidence type="ECO:0000256" key="1">
    <source>
        <dbReference type="ARBA" id="ARBA00004123"/>
    </source>
</evidence>
<feature type="compositionally biased region" description="Basic and acidic residues" evidence="4">
    <location>
        <begin position="669"/>
        <end position="684"/>
    </location>
</feature>
<name>A0A6I9QSS0_ELAGV</name>
<dbReference type="InterPro" id="IPR051579">
    <property type="entry name" value="DDR_Transcriptional_Reg"/>
</dbReference>
<dbReference type="Pfam" id="PF16589">
    <property type="entry name" value="BRCT_2"/>
    <property type="match status" value="1"/>
</dbReference>
<dbReference type="KEGG" id="egu:105039817"/>
<keyword evidence="3" id="KW-0539">Nucleus</keyword>
<dbReference type="RefSeq" id="XP_019704343.1">
    <property type="nucleotide sequence ID" value="XM_019848784.2"/>
</dbReference>
<feature type="region of interest" description="Disordered" evidence="4">
    <location>
        <begin position="397"/>
        <end position="425"/>
    </location>
</feature>
<keyword evidence="2" id="KW-0227">DNA damage</keyword>
<feature type="region of interest" description="Disordered" evidence="4">
    <location>
        <begin position="1"/>
        <end position="45"/>
    </location>
</feature>
<dbReference type="PANTHER" id="PTHR23196:SF1">
    <property type="entry name" value="PAX-INTERACTING PROTEIN 1"/>
    <property type="match status" value="1"/>
</dbReference>
<dbReference type="OrthoDB" id="342264at2759"/>
<dbReference type="GO" id="GO:0006974">
    <property type="term" value="P:DNA damage response"/>
    <property type="evidence" value="ECO:0007669"/>
    <property type="project" value="UniProtKB-KW"/>
</dbReference>
<dbReference type="Gene3D" id="3.40.50.10190">
    <property type="entry name" value="BRCT domain"/>
    <property type="match status" value="2"/>
</dbReference>
<dbReference type="PROSITE" id="PS50172">
    <property type="entry name" value="BRCT"/>
    <property type="match status" value="1"/>
</dbReference>
<evidence type="ECO:0000256" key="2">
    <source>
        <dbReference type="ARBA" id="ARBA00022763"/>
    </source>
</evidence>
<evidence type="ECO:0000313" key="8">
    <source>
        <dbReference type="RefSeq" id="XP_019704343.1"/>
    </source>
</evidence>
<feature type="region of interest" description="Disordered" evidence="4">
    <location>
        <begin position="932"/>
        <end position="962"/>
    </location>
</feature>
<dbReference type="GeneID" id="105039817"/>
<proteinExistence type="predicted"/>
<dbReference type="SMART" id="SM00292">
    <property type="entry name" value="BRCT"/>
    <property type="match status" value="1"/>
</dbReference>
<dbReference type="SUPFAM" id="SSF52113">
    <property type="entry name" value="BRCT domain"/>
    <property type="match status" value="1"/>
</dbReference>
<sequence>MVFAGDHEETQVLDVDSPPLPGVRSDEETDDGGHDDDGDGVSLDQDIMLMGDTLPIESLREVPKLYGETQALDDPDNVAGDEDGGVDGWGKTQLVESGDEGAETKANDWGKTQLVDSGDERMDTNDWGKTQLVDSGDERMDTNDWGETQLVDSGDEGTEMTEVLSGDEGLSDDGATPCGEKRKSGGMELEMKKRVNGDGLCSDEQGHDNGLVDLDASTDEDDGAGSSRRTFTAVRIASLRSSGLAAARKFDSKISGAESKSLLSNAQCSKEQNGVLGGQAGDMATGRDLWPTEAGELDLNHEIENSHGCIQDCNKNGINTTVKKLFYEVTPSEEDKTTVKTDNIVGKGDLPLSLPTDSALAGLSYVESQEPGDLSQANALEIVDKFLSVNYMESSQEANTRKATDMVKSPPISSTKGAQCLAEKTDHRSPVGKAGIFDWIDSLEDEGGGEFFSRRKDSFFESKSSSRKSQSHPLKARHPISEVTRGAFDKSGEKECANPDGRKITMFAHSDSRLKMHNSTTSKVIRISETKTKKSLFKDMDEQSNPKSLKQHPQATDVEGGIEGLYDVGPDTQMAAEAIEALVHAPPVDYVEEENQHVVSEHLNENSRKGLSRKTTSSKKDFLRKRASVTDLEGTITRSKHRRMLHTKSRRVGSPSFSRENSSRSRMKKCSDDKRRKTKSKREVWNQEVQLNATSLVNGNASSRSLKGEKTQGAMDGTFSKEADKCHSPLTSDGQPSVHKEFTPGEYHVNATPVAHRTRHSKRLNLSKDTEVSSSEYRKDINKPTRRIIPGSMERQDMLVLNPSGPLNARKGSVDMGPDQTARVERTSTLHTTMQNIERLQEDELENSSMIKDASNHPKRRRTGQITSGNPNMTSNLNEPSIPDDCLLATNKQSCKQQGRKKVFIRSVSEILDAAKRKRRSVFTRITYQADGRPSVPGESSLVSGVRTRSSSSKPYSEKDSKGCFSRPVSHEACSADAANNCSSGVISTGEHPKEAALPKHGVYSTPHVEDAEEHAKPEGTPKEQVQQSGLTCKSSSKNVDAVSPVCVAQDPPRTCNKGLSKSLFLRELHRLKATEAASTPALKDLRRRKDMGSVRVLFSHHLDEDIIKQQKKILGRLGVPIASSISDATHFVTDKFFRTRNMLEAIAFGKPVVTHLWLESCGQASCFIDEKNYILRDAEKEKEIGFCMPVSLACACQSPLLQGKRVFITANVKPTLEIITSLVKAAHGQPMERIGRSAMKEEKVPDDLLVISCEEDYSICIPLLEKGAGVFSSELLLNGIVIQKLEYERHRLFLDHVKQTRSTIWLRHKDGDQFLPVNKCA</sequence>
<feature type="compositionally biased region" description="Basic and acidic residues" evidence="4">
    <location>
        <begin position="179"/>
        <end position="196"/>
    </location>
</feature>